<dbReference type="KEGG" id="fal:FRAAL2610"/>
<dbReference type="AlphaFoldDB" id="Q0RMJ4"/>
<proteinExistence type="predicted"/>
<gene>
    <name evidence="1" type="ordered locus">FRAAL2610</name>
</gene>
<dbReference type="HOGENOM" id="CLU_2342655_0_0_11"/>
<reference evidence="1 2" key="1">
    <citation type="journal article" date="2007" name="Genome Res.">
        <title>Genome characteristics of facultatively symbiotic Frankia sp. strains reflect host range and host plant biogeography.</title>
        <authorList>
            <person name="Normand P."/>
            <person name="Lapierre P."/>
            <person name="Tisa L.S."/>
            <person name="Gogarten J.P."/>
            <person name="Alloisio N."/>
            <person name="Bagnarol E."/>
            <person name="Bassi C.A."/>
            <person name="Berry A.M."/>
            <person name="Bickhart D.M."/>
            <person name="Choisne N."/>
            <person name="Couloux A."/>
            <person name="Cournoyer B."/>
            <person name="Cruveiller S."/>
            <person name="Daubin V."/>
            <person name="Demange N."/>
            <person name="Francino M.P."/>
            <person name="Goltsman E."/>
            <person name="Huang Y."/>
            <person name="Kopp O.R."/>
            <person name="Labarre L."/>
            <person name="Lapidus A."/>
            <person name="Lavire C."/>
            <person name="Marechal J."/>
            <person name="Martinez M."/>
            <person name="Mastronunzio J.E."/>
            <person name="Mullin B.C."/>
            <person name="Niemann J."/>
            <person name="Pujic P."/>
            <person name="Rawnsley T."/>
            <person name="Rouy Z."/>
            <person name="Schenowitz C."/>
            <person name="Sellstedt A."/>
            <person name="Tavares F."/>
            <person name="Tomkins J.P."/>
            <person name="Vallenet D."/>
            <person name="Valverde C."/>
            <person name="Wall L.G."/>
            <person name="Wang Y."/>
            <person name="Medigue C."/>
            <person name="Benson D.R."/>
        </authorList>
    </citation>
    <scope>NUCLEOTIDE SEQUENCE [LARGE SCALE GENOMIC DNA]</scope>
    <source>
        <strain evidence="2">DSM 45986 / CECT 9034 / ACN14a</strain>
    </source>
</reference>
<evidence type="ECO:0000313" key="2">
    <source>
        <dbReference type="Proteomes" id="UP000000657"/>
    </source>
</evidence>
<keyword evidence="2" id="KW-1185">Reference proteome</keyword>
<sequence>MRSFSEAVVEFQPGEAARRPSAQRRLVASAKVWNAADAHKLGHKFRERAEHRFVEEVRDGHGRQRRVDRLYQLGCGREVRAEPRRLQPLQGGRHRPR</sequence>
<evidence type="ECO:0000313" key="1">
    <source>
        <dbReference type="EMBL" id="CAJ61257.1"/>
    </source>
</evidence>
<protein>
    <submittedName>
        <fullName evidence="1">Uncharacterized protein</fullName>
    </submittedName>
</protein>
<dbReference type="EMBL" id="CT573213">
    <property type="protein sequence ID" value="CAJ61257.1"/>
    <property type="molecule type" value="Genomic_DNA"/>
</dbReference>
<dbReference type="Proteomes" id="UP000000657">
    <property type="component" value="Chromosome"/>
</dbReference>
<organism evidence="1 2">
    <name type="scientific">Frankia alni (strain DSM 45986 / CECT 9034 / ACN14a)</name>
    <dbReference type="NCBI Taxonomy" id="326424"/>
    <lineage>
        <taxon>Bacteria</taxon>
        <taxon>Bacillati</taxon>
        <taxon>Actinomycetota</taxon>
        <taxon>Actinomycetes</taxon>
        <taxon>Frankiales</taxon>
        <taxon>Frankiaceae</taxon>
        <taxon>Frankia</taxon>
    </lineage>
</organism>
<name>Q0RMJ4_FRAAA</name>
<accession>Q0RMJ4</accession>